<dbReference type="PROSITE" id="PS50240">
    <property type="entry name" value="TRYPSIN_DOM"/>
    <property type="match status" value="1"/>
</dbReference>
<evidence type="ECO:0000313" key="8">
    <source>
        <dbReference type="Proteomes" id="UP000324222"/>
    </source>
</evidence>
<reference evidence="7 8" key="1">
    <citation type="submission" date="2019-05" db="EMBL/GenBank/DDBJ databases">
        <title>Another draft genome of Portunus trituberculatus and its Hox gene families provides insights of decapod evolution.</title>
        <authorList>
            <person name="Jeong J.-H."/>
            <person name="Song I."/>
            <person name="Kim S."/>
            <person name="Choi T."/>
            <person name="Kim D."/>
            <person name="Ryu S."/>
            <person name="Kim W."/>
        </authorList>
    </citation>
    <scope>NUCLEOTIDE SEQUENCE [LARGE SCALE GENOMIC DNA]</scope>
    <source>
        <tissue evidence="7">Muscle</tissue>
    </source>
</reference>
<keyword evidence="8" id="KW-1185">Reference proteome</keyword>
<comment type="caution">
    <text evidence="7">The sequence shown here is derived from an EMBL/GenBank/DDBJ whole genome shotgun (WGS) entry which is preliminary data.</text>
</comment>
<evidence type="ECO:0000259" key="6">
    <source>
        <dbReference type="PROSITE" id="PS50240"/>
    </source>
</evidence>
<evidence type="ECO:0000256" key="1">
    <source>
        <dbReference type="ARBA" id="ARBA00004613"/>
    </source>
</evidence>
<feature type="domain" description="Peptidase S1" evidence="6">
    <location>
        <begin position="410"/>
        <end position="652"/>
    </location>
</feature>
<evidence type="ECO:0000256" key="2">
    <source>
        <dbReference type="ARBA" id="ARBA00022525"/>
    </source>
</evidence>
<dbReference type="InterPro" id="IPR001254">
    <property type="entry name" value="Trypsin_dom"/>
</dbReference>
<dbReference type="Proteomes" id="UP000324222">
    <property type="component" value="Unassembled WGS sequence"/>
</dbReference>
<dbReference type="InterPro" id="IPR009003">
    <property type="entry name" value="Peptidase_S1_PA"/>
</dbReference>
<evidence type="ECO:0000313" key="7">
    <source>
        <dbReference type="EMBL" id="MPC61778.1"/>
    </source>
</evidence>
<dbReference type="GO" id="GO:0004252">
    <property type="term" value="F:serine-type endopeptidase activity"/>
    <property type="evidence" value="ECO:0007669"/>
    <property type="project" value="InterPro"/>
</dbReference>
<dbReference type="EMBL" id="VSRR010018915">
    <property type="protein sequence ID" value="MPC61778.1"/>
    <property type="molecule type" value="Genomic_DNA"/>
</dbReference>
<keyword evidence="2" id="KW-0964">Secreted</keyword>
<dbReference type="InterPro" id="IPR043504">
    <property type="entry name" value="Peptidase_S1_PA_chymotrypsin"/>
</dbReference>
<dbReference type="GO" id="GO:0006508">
    <property type="term" value="P:proteolysis"/>
    <property type="evidence" value="ECO:0007669"/>
    <property type="project" value="InterPro"/>
</dbReference>
<feature type="region of interest" description="Disordered" evidence="4">
    <location>
        <begin position="309"/>
        <end position="339"/>
    </location>
</feature>
<dbReference type="GO" id="GO:0005576">
    <property type="term" value="C:extracellular region"/>
    <property type="evidence" value="ECO:0007669"/>
    <property type="project" value="UniProtKB-SubCell"/>
</dbReference>
<feature type="compositionally biased region" description="Basic residues" evidence="4">
    <location>
        <begin position="186"/>
        <end position="198"/>
    </location>
</feature>
<dbReference type="Pfam" id="PF00089">
    <property type="entry name" value="Trypsin"/>
    <property type="match status" value="1"/>
</dbReference>
<dbReference type="AlphaFoldDB" id="A0A5B7GY30"/>
<name>A0A5B7GY30_PORTR</name>
<organism evidence="7 8">
    <name type="scientific">Portunus trituberculatus</name>
    <name type="common">Swimming crab</name>
    <name type="synonym">Neptunus trituberculatus</name>
    <dbReference type="NCBI Taxonomy" id="210409"/>
    <lineage>
        <taxon>Eukaryota</taxon>
        <taxon>Metazoa</taxon>
        <taxon>Ecdysozoa</taxon>
        <taxon>Arthropoda</taxon>
        <taxon>Crustacea</taxon>
        <taxon>Multicrustacea</taxon>
        <taxon>Malacostraca</taxon>
        <taxon>Eumalacostraca</taxon>
        <taxon>Eucarida</taxon>
        <taxon>Decapoda</taxon>
        <taxon>Pleocyemata</taxon>
        <taxon>Brachyura</taxon>
        <taxon>Eubrachyura</taxon>
        <taxon>Portunoidea</taxon>
        <taxon>Portunidae</taxon>
        <taxon>Portuninae</taxon>
        <taxon>Portunus</taxon>
    </lineage>
</organism>
<feature type="compositionally biased region" description="Low complexity" evidence="4">
    <location>
        <begin position="139"/>
        <end position="172"/>
    </location>
</feature>
<dbReference type="Gene3D" id="2.40.10.10">
    <property type="entry name" value="Trypsin-like serine proteases"/>
    <property type="match status" value="2"/>
</dbReference>
<evidence type="ECO:0000256" key="5">
    <source>
        <dbReference type="SAM" id="SignalP"/>
    </source>
</evidence>
<evidence type="ECO:0000256" key="3">
    <source>
        <dbReference type="ARBA" id="ARBA00023157"/>
    </source>
</evidence>
<keyword evidence="3" id="KW-1015">Disulfide bond</keyword>
<dbReference type="PROSITE" id="PS00134">
    <property type="entry name" value="TRYPSIN_HIS"/>
    <property type="match status" value="1"/>
</dbReference>
<accession>A0A5B7GY30</accession>
<dbReference type="PRINTS" id="PR00722">
    <property type="entry name" value="CHYMOTRYPSIN"/>
</dbReference>
<comment type="subcellular location">
    <subcellularLocation>
        <location evidence="1">Secreted</location>
    </subcellularLocation>
</comment>
<protein>
    <submittedName>
        <fullName evidence="7">Serine proteinase stubble</fullName>
    </submittedName>
</protein>
<dbReference type="CDD" id="cd00190">
    <property type="entry name" value="Tryp_SPc"/>
    <property type="match status" value="1"/>
</dbReference>
<feature type="region of interest" description="Disordered" evidence="4">
    <location>
        <begin position="80"/>
        <end position="102"/>
    </location>
</feature>
<proteinExistence type="predicted"/>
<dbReference type="PANTHER" id="PTHR24258:SF143">
    <property type="match status" value="1"/>
</dbReference>
<gene>
    <name evidence="7" type="primary">Sb_0</name>
    <name evidence="7" type="ORF">E2C01_055854</name>
</gene>
<feature type="region of interest" description="Disordered" evidence="4">
    <location>
        <begin position="129"/>
        <end position="226"/>
    </location>
</feature>
<feature type="chain" id="PRO_5023036574" evidence="5">
    <location>
        <begin position="29"/>
        <end position="654"/>
    </location>
</feature>
<dbReference type="InterPro" id="IPR001314">
    <property type="entry name" value="Peptidase_S1A"/>
</dbReference>
<dbReference type="FunFam" id="2.40.10.10:FF:000038">
    <property type="entry name" value="Serine protease"/>
    <property type="match status" value="1"/>
</dbReference>
<feature type="compositionally biased region" description="Low complexity" evidence="4">
    <location>
        <begin position="324"/>
        <end position="333"/>
    </location>
</feature>
<feature type="signal peptide" evidence="5">
    <location>
        <begin position="1"/>
        <end position="28"/>
    </location>
</feature>
<dbReference type="InterPro" id="IPR018114">
    <property type="entry name" value="TRYPSIN_HIS"/>
</dbReference>
<sequence>MDAGRFGGLLSLLLLFTRYAALLPPARSCRTNVHVLAGGRKLAALLLLAICACAAAEEWSWGPDTDEAAPDLTPAARQAPVLKQQEEQQAAAAPQEATKDGEDRQARFLGLGLGKKLCSLGIGDCAQKRPYKGSGGTGSSYTSYTHESHHQTASHTSQHHLSTSSHTSGSRHPAPHHTPQLPPHKQVVHKHTHTHLHHGTAGVPPRPVHHVPHTDNFKPLPLPPHQGGFKPLPLPTPHGAPKPFPVPHGGVELEGVVPEGHHGHSHGPQYKEDCVCVHASFCADYDVVGREQPGDIVHLIDPRTRSSTILSNDTLAEDGEPSKTTTTTTTTTTAAPEAESRVRRDLLATTNSTAALAEGRALSYRPGVTGCGAAYVCCRNPQFDRPPHNSYTCGRGNPNGVLARVKTPDYVQGTAHFGEFPWHAAVLKDNEQYVCGAVLVDARHVLTAAHCVAGLDAYAVRIRLGDWDVSSTNEFYSHVDVPVQWIVVHPEYYSGDLSNDLAVIRLQTYVDFAANPHIRPVCLPPHHSDFVGHRCVSTGWGKDAFDNHGKFQSLLRKVELPVVDRATCQAALAYERLGSAFRLSPGALCAGGEEGRDTCQGDGGGALVCKDYDGAFQLAGLVSWGLGCGRAGVPGVYVDVAHYAHWIHEITEAH</sequence>
<dbReference type="SUPFAM" id="SSF50494">
    <property type="entry name" value="Trypsin-like serine proteases"/>
    <property type="match status" value="1"/>
</dbReference>
<feature type="compositionally biased region" description="Low complexity" evidence="4">
    <location>
        <begin position="87"/>
        <end position="96"/>
    </location>
</feature>
<dbReference type="PANTHER" id="PTHR24258">
    <property type="entry name" value="SERINE PROTEASE-RELATED"/>
    <property type="match status" value="1"/>
</dbReference>
<evidence type="ECO:0000256" key="4">
    <source>
        <dbReference type="SAM" id="MobiDB-lite"/>
    </source>
</evidence>
<dbReference type="OrthoDB" id="5949700at2759"/>
<dbReference type="SMART" id="SM00020">
    <property type="entry name" value="Tryp_SPc"/>
    <property type="match status" value="1"/>
</dbReference>
<keyword evidence="5" id="KW-0732">Signal</keyword>